<dbReference type="PANTHER" id="PTHR32305">
    <property type="match status" value="1"/>
</dbReference>
<feature type="domain" description="Teneurin-like YD-shell" evidence="3">
    <location>
        <begin position="32"/>
        <end position="196"/>
    </location>
</feature>
<dbReference type="PANTHER" id="PTHR32305:SF15">
    <property type="entry name" value="PROTEIN RHSA-RELATED"/>
    <property type="match status" value="1"/>
</dbReference>
<sequence>MPRSVLATADLRRRRDGRRSRHRLRSAAGQGYRYDAQGRRVRSDVGGAQRRYSFYAQDGRLLWQRDEVAGTRSVNVYLSGSLVAEYRRPLSGTTASVGFLHTDPLGSPIAKTDAAGAVVETSEYEPYGLLLNRANDDRPGYTGHVQDSATGLTYMQQRYYDPMGVFLSVDPVSADTVTGWNFCRYCYAANNPYKFNDPDGRLVQALWGAAAGAGVEIFIQVAIQGKSFSQIDRSDVLVAAGVGALTGGVASASALLAARGTISVGTAVARTAATGFAAGATGSVVKDVANGKNPSATKATLEGAGAALGGAVGSKLALAPLARLEAMAAKGGLNPHVANASRSAIVGSDKSVVAAATSQSGERAGGALNAAAEIAKAKREKED</sequence>
<dbReference type="InterPro" id="IPR022385">
    <property type="entry name" value="Rhs_assc_core"/>
</dbReference>
<dbReference type="Pfam" id="PF25023">
    <property type="entry name" value="TEN_YD-shell"/>
    <property type="match status" value="1"/>
</dbReference>
<accession>A0A4R3NBW4</accession>
<dbReference type="InterPro" id="IPR050708">
    <property type="entry name" value="T6SS_VgrG/RHS"/>
</dbReference>
<feature type="compositionally biased region" description="Basic residues" evidence="2">
    <location>
        <begin position="12"/>
        <end position="25"/>
    </location>
</feature>
<reference evidence="4 5" key="1">
    <citation type="submission" date="2019-03" db="EMBL/GenBank/DDBJ databases">
        <title>Genomic Encyclopedia of Type Strains, Phase IV (KMG-IV): sequencing the most valuable type-strain genomes for metagenomic binning, comparative biology and taxonomic classification.</title>
        <authorList>
            <person name="Goeker M."/>
        </authorList>
    </citation>
    <scope>NUCLEOTIDE SEQUENCE [LARGE SCALE GENOMIC DNA]</scope>
    <source>
        <strain evidence="4 5">DSM 13605</strain>
    </source>
</reference>
<dbReference type="NCBIfam" id="TIGR03696">
    <property type="entry name" value="Rhs_assc_core"/>
    <property type="match status" value="1"/>
</dbReference>
<evidence type="ECO:0000313" key="5">
    <source>
        <dbReference type="Proteomes" id="UP000295414"/>
    </source>
</evidence>
<keyword evidence="5" id="KW-1185">Reference proteome</keyword>
<feature type="region of interest" description="Disordered" evidence="2">
    <location>
        <begin position="1"/>
        <end position="29"/>
    </location>
</feature>
<dbReference type="InterPro" id="IPR056823">
    <property type="entry name" value="TEN-like_YD-shell"/>
</dbReference>
<evidence type="ECO:0000256" key="1">
    <source>
        <dbReference type="ARBA" id="ARBA00022737"/>
    </source>
</evidence>
<dbReference type="RefSeq" id="WP_114959850.1">
    <property type="nucleotide sequence ID" value="NZ_MSZW01000045.1"/>
</dbReference>
<proteinExistence type="predicted"/>
<dbReference type="Proteomes" id="UP000295414">
    <property type="component" value="Unassembled WGS sequence"/>
</dbReference>
<dbReference type="OrthoDB" id="9816400at2"/>
<comment type="caution">
    <text evidence="4">The sequence shown here is derived from an EMBL/GenBank/DDBJ whole genome shotgun (WGS) entry which is preliminary data.</text>
</comment>
<evidence type="ECO:0000259" key="3">
    <source>
        <dbReference type="Pfam" id="PF25023"/>
    </source>
</evidence>
<dbReference type="Gene3D" id="2.180.10.10">
    <property type="entry name" value="RHS repeat-associated core"/>
    <property type="match status" value="1"/>
</dbReference>
<evidence type="ECO:0000256" key="2">
    <source>
        <dbReference type="SAM" id="MobiDB-lite"/>
    </source>
</evidence>
<organism evidence="4 5">
    <name type="scientific">Thermomonas haemolytica</name>
    <dbReference type="NCBI Taxonomy" id="141949"/>
    <lineage>
        <taxon>Bacteria</taxon>
        <taxon>Pseudomonadati</taxon>
        <taxon>Pseudomonadota</taxon>
        <taxon>Gammaproteobacteria</taxon>
        <taxon>Lysobacterales</taxon>
        <taxon>Lysobacteraceae</taxon>
        <taxon>Thermomonas</taxon>
    </lineage>
</organism>
<dbReference type="EMBL" id="SMAP01000003">
    <property type="protein sequence ID" value="TCT24663.1"/>
    <property type="molecule type" value="Genomic_DNA"/>
</dbReference>
<evidence type="ECO:0000313" key="4">
    <source>
        <dbReference type="EMBL" id="TCT24663.1"/>
    </source>
</evidence>
<dbReference type="AlphaFoldDB" id="A0A4R3NBW4"/>
<keyword evidence="1" id="KW-0677">Repeat</keyword>
<gene>
    <name evidence="4" type="ORF">EDC34_1031</name>
</gene>
<name>A0A4R3NBW4_9GAMM</name>
<protein>
    <submittedName>
        <fullName evidence="4">RHS repeat-associated protein</fullName>
    </submittedName>
</protein>